<protein>
    <submittedName>
        <fullName evidence="2">Uncharacterized protein</fullName>
    </submittedName>
</protein>
<dbReference type="Proteomes" id="UP001156140">
    <property type="component" value="Unassembled WGS sequence"/>
</dbReference>
<feature type="chain" id="PRO_5041318691" evidence="1">
    <location>
        <begin position="20"/>
        <end position="158"/>
    </location>
</feature>
<keyword evidence="1" id="KW-0732">Signal</keyword>
<dbReference type="EMBL" id="JALAZD010000001">
    <property type="protein sequence ID" value="MCI0127363.1"/>
    <property type="molecule type" value="Genomic_DNA"/>
</dbReference>
<feature type="signal peptide" evidence="1">
    <location>
        <begin position="1"/>
        <end position="19"/>
    </location>
</feature>
<comment type="caution">
    <text evidence="2">The sequence shown here is derived from an EMBL/GenBank/DDBJ whole genome shotgun (WGS) entry which is preliminary data.</text>
</comment>
<evidence type="ECO:0000313" key="2">
    <source>
        <dbReference type="EMBL" id="MCI0127363.1"/>
    </source>
</evidence>
<keyword evidence="3" id="KW-1185">Reference proteome</keyword>
<sequence>MRMTLSSAFVLMLVASTVAQEPGPMDRTKLYVSKPEACEALQSKGVDAFNDLDFTTLSFTDGIQGMEFHCGFFDVKSKANTSAVLVEAICEEPGFMYPDLIAIGPWDDKTIQVISSYDLQSAAMAEASGEAIDDSENQGQPLGVALYTRCDSLSELPR</sequence>
<accession>A0AA41UBC4</accession>
<organism evidence="2 3">
    <name type="scientific">Paradevosia shaoguanensis</name>
    <dbReference type="NCBI Taxonomy" id="1335043"/>
    <lineage>
        <taxon>Bacteria</taxon>
        <taxon>Pseudomonadati</taxon>
        <taxon>Pseudomonadota</taxon>
        <taxon>Alphaproteobacteria</taxon>
        <taxon>Hyphomicrobiales</taxon>
        <taxon>Devosiaceae</taxon>
        <taxon>Paradevosia</taxon>
    </lineage>
</organism>
<dbReference type="AlphaFoldDB" id="A0AA41UBC4"/>
<evidence type="ECO:0000313" key="3">
    <source>
        <dbReference type="Proteomes" id="UP001156140"/>
    </source>
</evidence>
<dbReference type="RefSeq" id="WP_281735906.1">
    <property type="nucleotide sequence ID" value="NZ_JAKETQ010000001.1"/>
</dbReference>
<gene>
    <name evidence="2" type="ORF">ML536_11050</name>
</gene>
<proteinExistence type="predicted"/>
<evidence type="ECO:0000256" key="1">
    <source>
        <dbReference type="SAM" id="SignalP"/>
    </source>
</evidence>
<reference evidence="2" key="1">
    <citation type="submission" date="2022-03" db="EMBL/GenBank/DDBJ databases">
        <title>The complete genome sequence of a Methyloterrigena soli.</title>
        <authorList>
            <person name="Zi Z."/>
        </authorList>
    </citation>
    <scope>NUCLEOTIDE SEQUENCE</scope>
    <source>
        <strain evidence="2">M48</strain>
    </source>
</reference>
<name>A0AA41UBC4_9HYPH</name>